<accession>A0A813H5F5</accession>
<feature type="compositionally biased region" description="Low complexity" evidence="1">
    <location>
        <begin position="389"/>
        <end position="421"/>
    </location>
</feature>
<feature type="region of interest" description="Disordered" evidence="1">
    <location>
        <begin position="381"/>
        <end position="460"/>
    </location>
</feature>
<evidence type="ECO:0000313" key="2">
    <source>
        <dbReference type="EMBL" id="CAE8632884.1"/>
    </source>
</evidence>
<protein>
    <submittedName>
        <fullName evidence="2">Uncharacterized protein</fullName>
    </submittedName>
</protein>
<feature type="compositionally biased region" description="Low complexity" evidence="1">
    <location>
        <begin position="74"/>
        <end position="83"/>
    </location>
</feature>
<dbReference type="OrthoDB" id="40334at2759"/>
<dbReference type="Proteomes" id="UP000654075">
    <property type="component" value="Unassembled WGS sequence"/>
</dbReference>
<comment type="caution">
    <text evidence="2">The sequence shown here is derived from an EMBL/GenBank/DDBJ whole genome shotgun (WGS) entry which is preliminary data.</text>
</comment>
<organism evidence="2 3">
    <name type="scientific">Polarella glacialis</name>
    <name type="common">Dinoflagellate</name>
    <dbReference type="NCBI Taxonomy" id="89957"/>
    <lineage>
        <taxon>Eukaryota</taxon>
        <taxon>Sar</taxon>
        <taxon>Alveolata</taxon>
        <taxon>Dinophyceae</taxon>
        <taxon>Suessiales</taxon>
        <taxon>Suessiaceae</taxon>
        <taxon>Polarella</taxon>
    </lineage>
</organism>
<name>A0A813H5F5_POLGL</name>
<feature type="compositionally biased region" description="Basic and acidic residues" evidence="1">
    <location>
        <begin position="446"/>
        <end position="460"/>
    </location>
</feature>
<dbReference type="AlphaFoldDB" id="A0A813H5F5"/>
<evidence type="ECO:0000313" key="3">
    <source>
        <dbReference type="Proteomes" id="UP000654075"/>
    </source>
</evidence>
<evidence type="ECO:0000256" key="1">
    <source>
        <dbReference type="SAM" id="MobiDB-lite"/>
    </source>
</evidence>
<proteinExistence type="predicted"/>
<feature type="region of interest" description="Disordered" evidence="1">
    <location>
        <begin position="324"/>
        <end position="347"/>
    </location>
</feature>
<dbReference type="Gene3D" id="1.10.579.10">
    <property type="entry name" value="DNA Cyclobutane Dipyrimidine Photolyase, subunit A, domain 3"/>
    <property type="match status" value="1"/>
</dbReference>
<dbReference type="EMBL" id="CAJNNV010030553">
    <property type="protein sequence ID" value="CAE8632884.1"/>
    <property type="molecule type" value="Genomic_DNA"/>
</dbReference>
<keyword evidence="3" id="KW-1185">Reference proteome</keyword>
<reference evidence="2" key="1">
    <citation type="submission" date="2021-02" db="EMBL/GenBank/DDBJ databases">
        <authorList>
            <person name="Dougan E. K."/>
            <person name="Rhodes N."/>
            <person name="Thang M."/>
            <person name="Chan C."/>
        </authorList>
    </citation>
    <scope>NUCLEOTIDE SEQUENCE</scope>
</reference>
<feature type="region of interest" description="Disordered" evidence="1">
    <location>
        <begin position="71"/>
        <end position="90"/>
    </location>
</feature>
<gene>
    <name evidence="2" type="ORF">PGLA1383_LOCUS48817</name>
</gene>
<sequence>MVPAPAFQLLQPSAQPRVIGHHSRTASASLQVPEPAPGLLLASERVGAVCAAAALAQGVASLRRVARRGRRQGAGRWRASRQASRVEEQAGQKETPWLEILGAVAVALLDIFKAPPEESTGTDAPGLREIGQAPKVALGACEVVDIRSGEKLAAASLLQPAVQGQPAGTFFLTHWGDFNSWEVAQQIRVAVQAGRVEGAAVCLVGVGSVEAGRKFAQMLEVPADVRIYADPSAACHALQPRRPAPDRLLLEPWRATAQEQGQFGCVLGVDLSGVDYPQPIFTDKRSEANLKLMEAAYLAAPPAFLARVPANALKEYQAPSPDFAQKMQQRCRDAAKSLGGGSGAGALRRLRCDDLGMPRLSPEQAAEWRKACQSQRLLSPVSVQPASFQPPERQQPQQHQQPQQRQQPQQPQQQQPQQQEPSEPAALKAPCDQQQQKKAPVRRWKAREPVGEENKQGFYR</sequence>